<evidence type="ECO:0000313" key="4">
    <source>
        <dbReference type="Proteomes" id="UP001200642"/>
    </source>
</evidence>
<protein>
    <submittedName>
        <fullName evidence="3">Vanadium-dependent haloperoxidase</fullName>
    </submittedName>
</protein>
<gene>
    <name evidence="3" type="ORF">K8352_17440</name>
</gene>
<dbReference type="RefSeq" id="WP_317903686.1">
    <property type="nucleotide sequence ID" value="NZ_JAIRBC010000035.1"/>
</dbReference>
<keyword evidence="1" id="KW-0732">Signal</keyword>
<feature type="signal peptide" evidence="1">
    <location>
        <begin position="1"/>
        <end position="20"/>
    </location>
</feature>
<dbReference type="CDD" id="cd03398">
    <property type="entry name" value="PAP2_haloperoxidase"/>
    <property type="match status" value="1"/>
</dbReference>
<feature type="domain" description="Phosphatidic acid phosphatase type 2/haloperoxidase" evidence="2">
    <location>
        <begin position="304"/>
        <end position="433"/>
    </location>
</feature>
<feature type="chain" id="PRO_5042186594" evidence="1">
    <location>
        <begin position="21"/>
        <end position="438"/>
    </location>
</feature>
<accession>A0AAE3EYK7</accession>
<dbReference type="InterPro" id="IPR000326">
    <property type="entry name" value="PAP2/HPO"/>
</dbReference>
<evidence type="ECO:0000313" key="3">
    <source>
        <dbReference type="EMBL" id="MCG2462549.1"/>
    </source>
</evidence>
<comment type="caution">
    <text evidence="3">The sequence shown here is derived from an EMBL/GenBank/DDBJ whole genome shotgun (WGS) entry which is preliminary data.</text>
</comment>
<evidence type="ECO:0000259" key="2">
    <source>
        <dbReference type="Pfam" id="PF01569"/>
    </source>
</evidence>
<proteinExistence type="predicted"/>
<keyword evidence="4" id="KW-1185">Reference proteome</keyword>
<dbReference type="AlphaFoldDB" id="A0AAE3EYK7"/>
<dbReference type="SUPFAM" id="SSF48317">
    <property type="entry name" value="Acid phosphatase/Vanadium-dependent haloperoxidase"/>
    <property type="match status" value="1"/>
</dbReference>
<dbReference type="PANTHER" id="PTHR34599">
    <property type="entry name" value="PEROXIDASE-RELATED"/>
    <property type="match status" value="1"/>
</dbReference>
<reference evidence="3" key="1">
    <citation type="submission" date="2023-02" db="EMBL/GenBank/DDBJ databases">
        <title>Genome of Flavobacteriaceae gen. nov. sp. strain F89.</title>
        <authorList>
            <person name="Wang Y."/>
        </authorList>
    </citation>
    <scope>NUCLEOTIDE SEQUENCE</scope>
    <source>
        <strain evidence="3">F89</strain>
    </source>
</reference>
<dbReference type="PANTHER" id="PTHR34599:SF2">
    <property type="entry name" value="TRAF-TYPE DOMAIN-CONTAINING PROTEIN"/>
    <property type="match status" value="1"/>
</dbReference>
<dbReference type="Proteomes" id="UP001200642">
    <property type="component" value="Unassembled WGS sequence"/>
</dbReference>
<dbReference type="InterPro" id="IPR036938">
    <property type="entry name" value="PAP2/HPO_sf"/>
</dbReference>
<evidence type="ECO:0000256" key="1">
    <source>
        <dbReference type="SAM" id="SignalP"/>
    </source>
</evidence>
<dbReference type="InterPro" id="IPR052559">
    <property type="entry name" value="V-haloperoxidase"/>
</dbReference>
<dbReference type="Pfam" id="PF01569">
    <property type="entry name" value="PAP2"/>
    <property type="match status" value="1"/>
</dbReference>
<dbReference type="EMBL" id="JAIRBC010000035">
    <property type="protein sequence ID" value="MCG2462549.1"/>
    <property type="molecule type" value="Genomic_DNA"/>
</dbReference>
<organism evidence="3 4">
    <name type="scientific">Cerina litoralis</name>
    <dbReference type="NCBI Taxonomy" id="2874477"/>
    <lineage>
        <taxon>Bacteria</taxon>
        <taxon>Pseudomonadati</taxon>
        <taxon>Bacteroidota</taxon>
        <taxon>Flavobacteriia</taxon>
        <taxon>Flavobacteriales</taxon>
        <taxon>Flavobacteriaceae</taxon>
        <taxon>Cerina</taxon>
    </lineage>
</organism>
<sequence length="438" mass="48933">MKKLVYPIVFSLLGIHLLVAQSPSLEQEAANAYPDYLFEATKVMVHDVISPPAAARYYAYACLAGYLADKVHSNSNPPDFTQKLNGYRPIDYRPKPKSNASLASTYAMLDVARQMLPSGESLTKVLDQLAMEYRNKYKLSKREISSSIESAKSVSSYVMAYAKGDHFNELSAKMGYTPKPGPGYWYPTPPAYMAAIEPNWQTLRTFFLDSPTQFIPLKPTPFDMDPNSDFYQKELMVVYEAVKNVTPEQEVIANFWDCNPFNVQMTGHMAIGFKKITPGGHWMGIAGIACKKEGYGMKQTTATLALVALTLHDAFVSCWDEKYRSERIRPETVINQHLDQNWRPILQTPPFPEYTSGHSVVSGAASVILTAIFGEPYKFTDDTEIIFGLPERDFTSFEAAAQEAAISRLYGGIHYMDACTNGIVQGKAVGAFIRDKVF</sequence>
<name>A0AAE3EYK7_9FLAO</name>
<dbReference type="Gene3D" id="1.10.606.20">
    <property type="match status" value="1"/>
</dbReference>